<dbReference type="GO" id="GO:0030975">
    <property type="term" value="F:thiamine binding"/>
    <property type="evidence" value="ECO:0007669"/>
    <property type="project" value="TreeGrafter"/>
</dbReference>
<feature type="signal peptide" evidence="2">
    <location>
        <begin position="1"/>
        <end position="22"/>
    </location>
</feature>
<dbReference type="GO" id="GO:0030288">
    <property type="term" value="C:outer membrane-bounded periplasmic space"/>
    <property type="evidence" value="ECO:0007669"/>
    <property type="project" value="TreeGrafter"/>
</dbReference>
<comment type="caution">
    <text evidence="3">The sequence shown here is derived from an EMBL/GenBank/DDBJ whole genome shotgun (WGS) entry which is preliminary data.</text>
</comment>
<evidence type="ECO:0000256" key="1">
    <source>
        <dbReference type="ARBA" id="ARBA00022729"/>
    </source>
</evidence>
<dbReference type="GO" id="GO:0015888">
    <property type="term" value="P:thiamine transport"/>
    <property type="evidence" value="ECO:0007669"/>
    <property type="project" value="TreeGrafter"/>
</dbReference>
<feature type="chain" id="PRO_5018974147" evidence="2">
    <location>
        <begin position="23"/>
        <end position="342"/>
    </location>
</feature>
<dbReference type="SUPFAM" id="SSF53850">
    <property type="entry name" value="Periplasmic binding protein-like II"/>
    <property type="match status" value="1"/>
</dbReference>
<proteinExistence type="predicted"/>
<dbReference type="PANTHER" id="PTHR30006">
    <property type="entry name" value="THIAMINE-BINDING PERIPLASMIC PROTEIN-RELATED"/>
    <property type="match status" value="1"/>
</dbReference>
<dbReference type="EMBL" id="RQXX01000003">
    <property type="protein sequence ID" value="RVV97710.1"/>
    <property type="molecule type" value="Genomic_DNA"/>
</dbReference>
<name>A0A438AG70_9RHOB</name>
<reference evidence="3 4" key="1">
    <citation type="submission" date="2018-11" db="EMBL/GenBank/DDBJ databases">
        <title>Mesobaculum littorinae gen. nov., sp. nov., isolated from Littorina scabra that represents a novel genus of the order Rhodobacteraceae.</title>
        <authorList>
            <person name="Li F."/>
        </authorList>
    </citation>
    <scope>NUCLEOTIDE SEQUENCE [LARGE SCALE GENOMIC DNA]</scope>
    <source>
        <strain evidence="3 4">M0103</strain>
    </source>
</reference>
<dbReference type="InterPro" id="IPR006059">
    <property type="entry name" value="SBP"/>
</dbReference>
<protein>
    <submittedName>
        <fullName evidence="3">Extracellular solute-binding protein</fullName>
    </submittedName>
</protein>
<dbReference type="PANTHER" id="PTHR30006:SF2">
    <property type="entry name" value="ABC TRANSPORTER SUBSTRATE-BINDING PROTEIN"/>
    <property type="match status" value="1"/>
</dbReference>
<evidence type="ECO:0000313" key="3">
    <source>
        <dbReference type="EMBL" id="RVV97710.1"/>
    </source>
</evidence>
<keyword evidence="4" id="KW-1185">Reference proteome</keyword>
<dbReference type="Pfam" id="PF13416">
    <property type="entry name" value="SBP_bac_8"/>
    <property type="match status" value="1"/>
</dbReference>
<evidence type="ECO:0000313" key="4">
    <source>
        <dbReference type="Proteomes" id="UP000285908"/>
    </source>
</evidence>
<dbReference type="RefSeq" id="WP_127906375.1">
    <property type="nucleotide sequence ID" value="NZ_RQXX01000003.1"/>
</dbReference>
<dbReference type="OrthoDB" id="9766989at2"/>
<gene>
    <name evidence="3" type="ORF">EKE94_09410</name>
</gene>
<keyword evidence="1 2" id="KW-0732">Signal</keyword>
<dbReference type="AlphaFoldDB" id="A0A438AG70"/>
<evidence type="ECO:0000256" key="2">
    <source>
        <dbReference type="SAM" id="SignalP"/>
    </source>
</evidence>
<dbReference type="Proteomes" id="UP000285908">
    <property type="component" value="Unassembled WGS sequence"/>
</dbReference>
<accession>A0A438AG70</accession>
<dbReference type="GO" id="GO:0030976">
    <property type="term" value="F:thiamine pyrophosphate binding"/>
    <property type="evidence" value="ECO:0007669"/>
    <property type="project" value="TreeGrafter"/>
</dbReference>
<dbReference type="Gene3D" id="3.40.190.10">
    <property type="entry name" value="Periplasmic binding protein-like II"/>
    <property type="match status" value="2"/>
</dbReference>
<sequence length="342" mass="36606">MAIRTTTLATLLGGLAAAPALAQDLTISVYGIAQDEYREALYEPFEEMCDCTLTVETGNNSERLAKLEANAAAPVIDVIAFSDAAALEAANAGLLAPLDMAQVPNAEDIYDFAKDPIGGGMALGYTFYATSTVAVAGEAQIASWTDLLSDGVVDRLALPNITTTQGPLALYMIQRALDPEAAEAGDFTGAIDLVAEHRDEIVTFYERSSQIPQLMQQGEILATAIGRFAWPGVANLPVGAEWIIPEEGQSGGLNVLAVVEGAQNVEQAHRFIDYWLSEEVQTKLAEMGADSPVNTGVELSDDQAEGLTYGADMAEQIHFLPPAVQIENREDWLAQWNEKVAR</sequence>
<organism evidence="3 4">
    <name type="scientific">Mesobaculum littorinae</name>
    <dbReference type="NCBI Taxonomy" id="2486419"/>
    <lineage>
        <taxon>Bacteria</taxon>
        <taxon>Pseudomonadati</taxon>
        <taxon>Pseudomonadota</taxon>
        <taxon>Alphaproteobacteria</taxon>
        <taxon>Rhodobacterales</taxon>
        <taxon>Roseobacteraceae</taxon>
        <taxon>Mesobaculum</taxon>
    </lineage>
</organism>